<dbReference type="Proteomes" id="UP001195903">
    <property type="component" value="Unassembled WGS sequence"/>
</dbReference>
<keyword evidence="1" id="KW-1133">Transmembrane helix</keyword>
<feature type="transmembrane region" description="Helical" evidence="1">
    <location>
        <begin position="21"/>
        <end position="41"/>
    </location>
</feature>
<keyword evidence="1" id="KW-0472">Membrane</keyword>
<dbReference type="PANTHER" id="PTHR28026:SF9">
    <property type="entry name" value="2-HYDROXY-PALMITIC ACID DIOXYGENASE MPO1"/>
    <property type="match status" value="1"/>
</dbReference>
<accession>A0ABS5V266</accession>
<comment type="caution">
    <text evidence="2">The sequence shown here is derived from an EMBL/GenBank/DDBJ whole genome shotgun (WGS) entry which is preliminary data.</text>
</comment>
<dbReference type="InterPro" id="IPR009305">
    <property type="entry name" value="Mpo1-like"/>
</dbReference>
<proteinExistence type="predicted"/>
<dbReference type="Pfam" id="PF06127">
    <property type="entry name" value="Mpo1-like"/>
    <property type="match status" value="1"/>
</dbReference>
<dbReference type="EMBL" id="JAHEPS010000002">
    <property type="protein sequence ID" value="MBT1444510.1"/>
    <property type="molecule type" value="Genomic_DNA"/>
</dbReference>
<dbReference type="RefSeq" id="WP_214506686.1">
    <property type="nucleotide sequence ID" value="NZ_JAHEPS010000002.1"/>
</dbReference>
<keyword evidence="3" id="KW-1185">Reference proteome</keyword>
<evidence type="ECO:0000313" key="3">
    <source>
        <dbReference type="Proteomes" id="UP001195903"/>
    </source>
</evidence>
<feature type="transmembrane region" description="Helical" evidence="1">
    <location>
        <begin position="94"/>
        <end position="114"/>
    </location>
</feature>
<feature type="transmembrane region" description="Helical" evidence="1">
    <location>
        <begin position="47"/>
        <end position="66"/>
    </location>
</feature>
<sequence>MKSAVDQLARYKSVHLNPTNIKTHFVGIPLIIWSAFVWLGLLRFELAGFGVASAAMVFTLVVLAYYVMLHVRLAVGMLLFILPVLYTSDKMAMLPNAGWIAAAVFVIGWVFQLIGHRYEKAKPAFIDDLTQLLIGPFFLMAELYFALGLEKALDKEITPKAIAARRALEAERKTKAKT</sequence>
<gene>
    <name evidence="2" type="ORF">KJI95_08205</name>
</gene>
<dbReference type="PANTHER" id="PTHR28026">
    <property type="entry name" value="DUF962 DOMAIN PROTEIN (AFU_ORTHOLOGUE AFUA_8G05310)"/>
    <property type="match status" value="1"/>
</dbReference>
<evidence type="ECO:0000256" key="1">
    <source>
        <dbReference type="SAM" id="Phobius"/>
    </source>
</evidence>
<evidence type="ECO:0000313" key="2">
    <source>
        <dbReference type="EMBL" id="MBT1444510.1"/>
    </source>
</evidence>
<organism evidence="2 3">
    <name type="scientific">Shewanella jiangmenensis</name>
    <dbReference type="NCBI Taxonomy" id="2837387"/>
    <lineage>
        <taxon>Bacteria</taxon>
        <taxon>Pseudomonadati</taxon>
        <taxon>Pseudomonadota</taxon>
        <taxon>Gammaproteobacteria</taxon>
        <taxon>Alteromonadales</taxon>
        <taxon>Shewanellaceae</taxon>
        <taxon>Shewanella</taxon>
    </lineage>
</organism>
<keyword evidence="1" id="KW-0812">Transmembrane</keyword>
<reference evidence="2 3" key="1">
    <citation type="submission" date="2021-05" db="EMBL/GenBank/DDBJ databases">
        <title>Shewanella sp. JM162201.</title>
        <authorList>
            <person name="Xu S."/>
            <person name="Li A."/>
        </authorList>
    </citation>
    <scope>NUCLEOTIDE SEQUENCE [LARGE SCALE GENOMIC DNA]</scope>
    <source>
        <strain evidence="2 3">JM162201</strain>
    </source>
</reference>
<name>A0ABS5V266_9GAMM</name>
<protein>
    <submittedName>
        <fullName evidence="2">DUF962 domain-containing protein</fullName>
    </submittedName>
</protein>